<dbReference type="STRING" id="417292.SAMN05421806_104161"/>
<keyword evidence="2" id="KW-1185">Reference proteome</keyword>
<sequence>MPQITVDHPAQLTDAFDRRGFALALHPLVVEIAGARLAACKTRFRTTEENVVGDEAAGPGVLHIEIALLAGRSEETKKQLATAAVELAGKFVAGTSVAGHVSAEVRDLDGSYAKV</sequence>
<dbReference type="InterPro" id="IPR004220">
    <property type="entry name" value="5-COMe_2-OHmuconate_Isoase"/>
</dbReference>
<dbReference type="Proteomes" id="UP000199155">
    <property type="component" value="Unassembled WGS sequence"/>
</dbReference>
<dbReference type="Gene3D" id="3.30.429.10">
    <property type="entry name" value="Macrophage Migration Inhibitory Factor"/>
    <property type="match status" value="1"/>
</dbReference>
<dbReference type="SUPFAM" id="SSF55331">
    <property type="entry name" value="Tautomerase/MIF"/>
    <property type="match status" value="1"/>
</dbReference>
<accession>A0A1G8YQ35</accession>
<evidence type="ECO:0000313" key="2">
    <source>
        <dbReference type="Proteomes" id="UP000199155"/>
    </source>
</evidence>
<name>A0A1G8YQ35_9ACTN</name>
<keyword evidence="1" id="KW-0413">Isomerase</keyword>
<dbReference type="EMBL" id="FNFF01000004">
    <property type="protein sequence ID" value="SDK04160.1"/>
    <property type="molecule type" value="Genomic_DNA"/>
</dbReference>
<organism evidence="1 2">
    <name type="scientific">Streptomyces indicus</name>
    <dbReference type="NCBI Taxonomy" id="417292"/>
    <lineage>
        <taxon>Bacteria</taxon>
        <taxon>Bacillati</taxon>
        <taxon>Actinomycetota</taxon>
        <taxon>Actinomycetes</taxon>
        <taxon>Kitasatosporales</taxon>
        <taxon>Streptomycetaceae</taxon>
        <taxon>Streptomyces</taxon>
    </lineage>
</organism>
<dbReference type="OrthoDB" id="7203947at2"/>
<dbReference type="PANTHER" id="PTHR37950">
    <property type="entry name" value="4-HYDROXYPHENYLACETATE CATABOLISM PROTEIN"/>
    <property type="match status" value="1"/>
</dbReference>
<reference evidence="1 2" key="1">
    <citation type="submission" date="2016-10" db="EMBL/GenBank/DDBJ databases">
        <authorList>
            <person name="de Groot N.N."/>
        </authorList>
    </citation>
    <scope>NUCLEOTIDE SEQUENCE [LARGE SCALE GENOMIC DNA]</scope>
    <source>
        <strain evidence="1 2">CGMCC 4.5727</strain>
    </source>
</reference>
<protein>
    <submittedName>
        <fullName evidence="1">5-carboxymethyl-2-hydroxymuconate isomerase</fullName>
    </submittedName>
</protein>
<dbReference type="RefSeq" id="WP_093609359.1">
    <property type="nucleotide sequence ID" value="NZ_FNFF01000004.1"/>
</dbReference>
<dbReference type="AlphaFoldDB" id="A0A1G8YQ35"/>
<dbReference type="InterPro" id="IPR014347">
    <property type="entry name" value="Tautomerase/MIF_sf"/>
</dbReference>
<proteinExistence type="predicted"/>
<dbReference type="PANTHER" id="PTHR37950:SF1">
    <property type="entry name" value="4-HYDROXYPHENYLACETATE CATABOLISM PROTEIN"/>
    <property type="match status" value="1"/>
</dbReference>
<dbReference type="GO" id="GO:0008704">
    <property type="term" value="F:5-carboxymethyl-2-hydroxymuconate delta-isomerase activity"/>
    <property type="evidence" value="ECO:0007669"/>
    <property type="project" value="InterPro"/>
</dbReference>
<gene>
    <name evidence="1" type="ORF">SAMN05421806_104161</name>
</gene>
<evidence type="ECO:0000313" key="1">
    <source>
        <dbReference type="EMBL" id="SDK04160.1"/>
    </source>
</evidence>